<dbReference type="EMBL" id="MIGC01004175">
    <property type="protein sequence ID" value="PHJ18398.1"/>
    <property type="molecule type" value="Genomic_DNA"/>
</dbReference>
<organism evidence="2 3">
    <name type="scientific">Cystoisospora suis</name>
    <dbReference type="NCBI Taxonomy" id="483139"/>
    <lineage>
        <taxon>Eukaryota</taxon>
        <taxon>Sar</taxon>
        <taxon>Alveolata</taxon>
        <taxon>Apicomplexa</taxon>
        <taxon>Conoidasida</taxon>
        <taxon>Coccidia</taxon>
        <taxon>Eucoccidiorida</taxon>
        <taxon>Eimeriorina</taxon>
        <taxon>Sarcocystidae</taxon>
        <taxon>Cystoisospora</taxon>
    </lineage>
</organism>
<feature type="compositionally biased region" description="Basic and acidic residues" evidence="1">
    <location>
        <begin position="206"/>
        <end position="256"/>
    </location>
</feature>
<dbReference type="OrthoDB" id="626167at2759"/>
<keyword evidence="2" id="KW-0396">Initiation factor</keyword>
<evidence type="ECO:0000313" key="3">
    <source>
        <dbReference type="Proteomes" id="UP000221165"/>
    </source>
</evidence>
<name>A0A2C6KP59_9APIC</name>
<feature type="compositionally biased region" description="Basic and acidic residues" evidence="1">
    <location>
        <begin position="628"/>
        <end position="643"/>
    </location>
</feature>
<dbReference type="VEuPathDB" id="ToxoDB:CSUI_007773"/>
<proteinExistence type="predicted"/>
<feature type="region of interest" description="Disordered" evidence="1">
    <location>
        <begin position="206"/>
        <end position="278"/>
    </location>
</feature>
<comment type="caution">
    <text evidence="2">The sequence shown here is derived from an EMBL/GenBank/DDBJ whole genome shotgun (WGS) entry which is preliminary data.</text>
</comment>
<gene>
    <name evidence="2" type="ORF">CSUI_007773</name>
</gene>
<feature type="region of interest" description="Disordered" evidence="1">
    <location>
        <begin position="617"/>
        <end position="643"/>
    </location>
</feature>
<keyword evidence="2" id="KW-0648">Protein biosynthesis</keyword>
<dbReference type="InterPro" id="IPR011990">
    <property type="entry name" value="TPR-like_helical_dom_sf"/>
</dbReference>
<dbReference type="Gene3D" id="1.25.40.10">
    <property type="entry name" value="Tetratricopeptide repeat domain"/>
    <property type="match status" value="1"/>
</dbReference>
<dbReference type="GO" id="GO:0003743">
    <property type="term" value="F:translation initiation factor activity"/>
    <property type="evidence" value="ECO:0007669"/>
    <property type="project" value="UniProtKB-KW"/>
</dbReference>
<accession>A0A2C6KP59</accession>
<sequence>MAGLLRLLARAKLLWLLECDKKRQFRAFSPPAYRRTLAREACNCLQWALDAYDFGLGSTSLLTVGTAHELALAMFVLQEATRSDATQYLVTVAAELATLALRVRTKILGKLHVNTISSALLLSLLQAHQGKYLRSMSLYEAIIRTSFVRSTQSPAKRRYRPDDIFSTTLWCLPDAFFYDSFDLRTQLVRPRAIAVTLSANKQRREAEARAAAEEKAAKELEQKKLEEKESRDRSELLEGPAKDNGLEERKENEDGARANSQTRASGGNKREKEEIEEEDPVAMLVIAEETRDPYAFGGRQDDAPADVLVPPMRELEENLVTVYINYGIDGMLERRLFSLFLTLDFLEKRGYRSMAETLTRFGSAYQGSEVQFRGYLSWLLDASASSETQVLEYIQHYPHKLSRAEIFRPDGDLTFCLCHVCAPTEGSTKFSCVLDRFVKRLVNKAEAAVFDVHVRILSGERPKPDLKKEIPSWKVKLLKGMKKLWCILILLDVYRSATKDDTNAEGTEEKQASGFQFLPENLDPALVRTAATMLNSQRLLKLFPDQQLELAVAERLRQPVPTGWPGYSVTRTQMRLPLDLRCEAVDMLASLLYYYMDVRMFKKRWKRRLRDSRGAVFERGESPSGTAEDTRVTEFEKIGTRAE</sequence>
<reference evidence="2 3" key="1">
    <citation type="journal article" date="2017" name="Int. J. Parasitol.">
        <title>The genome of the protozoan parasite Cystoisospora suis and a reverse vaccinology approach to identify vaccine candidates.</title>
        <authorList>
            <person name="Palmieri N."/>
            <person name="Shrestha A."/>
            <person name="Ruttkowski B."/>
            <person name="Beck T."/>
            <person name="Vogl C."/>
            <person name="Tomley F."/>
            <person name="Blake D.P."/>
            <person name="Joachim A."/>
        </authorList>
    </citation>
    <scope>NUCLEOTIDE SEQUENCE [LARGE SCALE GENOMIC DNA]</scope>
    <source>
        <strain evidence="2 3">Wien I</strain>
    </source>
</reference>
<evidence type="ECO:0000256" key="1">
    <source>
        <dbReference type="SAM" id="MobiDB-lite"/>
    </source>
</evidence>
<dbReference type="RefSeq" id="XP_067920105.1">
    <property type="nucleotide sequence ID" value="XM_068067917.1"/>
</dbReference>
<dbReference type="Proteomes" id="UP000221165">
    <property type="component" value="Unassembled WGS sequence"/>
</dbReference>
<protein>
    <submittedName>
        <fullName evidence="2">Translation initiation factor eif3 subunit 135</fullName>
    </submittedName>
</protein>
<dbReference type="GeneID" id="94431128"/>
<dbReference type="AlphaFoldDB" id="A0A2C6KP59"/>
<evidence type="ECO:0000313" key="2">
    <source>
        <dbReference type="EMBL" id="PHJ18398.1"/>
    </source>
</evidence>
<keyword evidence="3" id="KW-1185">Reference proteome</keyword>